<evidence type="ECO:0000313" key="1">
    <source>
        <dbReference type="EMBL" id="AAT38481.2"/>
    </source>
</evidence>
<sequence length="114" mass="13284">MNTITVQDIQGKISDSADTKIRKAWVLQTPDTLREMYQAMPLESRRALYKSLDKEVLELWISKMRQHREDALANGVKMIRVNGFYRLPDEYCDQQDQMLIDAALEVIQLSVQQP</sequence>
<dbReference type="GeneID" id="10323080"/>
<dbReference type="EMBL" id="HM114315">
    <property type="protein sequence ID" value="AAT38481.2"/>
    <property type="molecule type" value="Genomic_DNA"/>
</dbReference>
<name>Q6J2Q2_9CAUD</name>
<dbReference type="KEGG" id="vg:10323080"/>
<accession>Q6J2Q2</accession>
<dbReference type="Proteomes" id="UP000000330">
    <property type="component" value="Segment"/>
</dbReference>
<proteinExistence type="predicted"/>
<protein>
    <submittedName>
        <fullName evidence="1">RpbA RNA polymerase binding protein</fullName>
    </submittedName>
</protein>
<keyword evidence="2" id="KW-1185">Reference proteome</keyword>
<organism evidence="1 2">
    <name type="scientific">Acinetobacter phage 133</name>
    <dbReference type="NCBI Taxonomy" id="2919552"/>
    <lineage>
        <taxon>Viruses</taxon>
        <taxon>Duplodnaviria</taxon>
        <taxon>Heunggongvirae</taxon>
        <taxon>Uroviricota</taxon>
        <taxon>Caudoviricetes</taxon>
        <taxon>Pantevenvirales</taxon>
        <taxon>Straboviridae</taxon>
        <taxon>Tevenvirinae</taxon>
        <taxon>Centumtrigintavirus</taxon>
        <taxon>Centumtrigintavirus cv133</taxon>
        <taxon>Acinetobacter virus 133</taxon>
    </lineage>
</organism>
<gene>
    <name evidence="1" type="primary">rpbA</name>
    <name evidence="1" type="ORF">Acj133p093</name>
</gene>
<dbReference type="InterPro" id="IPR019725">
    <property type="entry name" value="Phage_T4_P15K_Rpol-bd"/>
</dbReference>
<evidence type="ECO:0000313" key="2">
    <source>
        <dbReference type="Proteomes" id="UP000000330"/>
    </source>
</evidence>
<dbReference type="RefSeq" id="YP_004300674.1">
    <property type="nucleotide sequence ID" value="NC_015250.1"/>
</dbReference>
<reference evidence="1 2" key="1">
    <citation type="journal article" date="2010" name="Virol. J.">
        <title>Genomes of the T4-related bacteriophages as windows on microbial genome evolution.</title>
        <authorList>
            <person name="Petrov V.M."/>
            <person name="Ratnayaka S."/>
            <person name="Nolan J.M."/>
            <person name="Miller E.S."/>
            <person name="Karam J.D."/>
        </authorList>
    </citation>
    <scope>NUCLEOTIDE SEQUENCE [LARGE SCALE GENOMIC DNA]</scope>
    <source>
        <strain evidence="1">Acj133</strain>
    </source>
</reference>
<dbReference type="Pfam" id="PF10789">
    <property type="entry name" value="Phage_RpbA"/>
    <property type="match status" value="1"/>
</dbReference>